<protein>
    <submittedName>
        <fullName evidence="3">MerR family transcriptional regulator</fullName>
    </submittedName>
</protein>
<proteinExistence type="predicted"/>
<evidence type="ECO:0000256" key="1">
    <source>
        <dbReference type="ARBA" id="ARBA00023125"/>
    </source>
</evidence>
<dbReference type="GO" id="GO:0003677">
    <property type="term" value="F:DNA binding"/>
    <property type="evidence" value="ECO:0007669"/>
    <property type="project" value="UniProtKB-KW"/>
</dbReference>
<comment type="caution">
    <text evidence="3">The sequence shown here is derived from an EMBL/GenBank/DDBJ whole genome shotgun (WGS) entry which is preliminary data.</text>
</comment>
<dbReference type="SUPFAM" id="SSF46955">
    <property type="entry name" value="Putative DNA-binding domain"/>
    <property type="match status" value="1"/>
</dbReference>
<dbReference type="GO" id="GO:0003700">
    <property type="term" value="F:DNA-binding transcription factor activity"/>
    <property type="evidence" value="ECO:0007669"/>
    <property type="project" value="InterPro"/>
</dbReference>
<evidence type="ECO:0000313" key="4">
    <source>
        <dbReference type="Proteomes" id="UP000564644"/>
    </source>
</evidence>
<dbReference type="InterPro" id="IPR047057">
    <property type="entry name" value="MerR_fam"/>
</dbReference>
<dbReference type="PRINTS" id="PR00040">
    <property type="entry name" value="HTHMERR"/>
</dbReference>
<evidence type="ECO:0000313" key="3">
    <source>
        <dbReference type="EMBL" id="MBB6731489.1"/>
    </source>
</evidence>
<dbReference type="SMART" id="SM00422">
    <property type="entry name" value="HTH_MERR"/>
    <property type="match status" value="1"/>
</dbReference>
<dbReference type="Pfam" id="PF13411">
    <property type="entry name" value="MerR_1"/>
    <property type="match status" value="1"/>
</dbReference>
<evidence type="ECO:0000259" key="2">
    <source>
        <dbReference type="PROSITE" id="PS50937"/>
    </source>
</evidence>
<dbReference type="Proteomes" id="UP000564644">
    <property type="component" value="Unassembled WGS sequence"/>
</dbReference>
<dbReference type="InterPro" id="IPR000551">
    <property type="entry name" value="MerR-type_HTH_dom"/>
</dbReference>
<dbReference type="Gene3D" id="1.10.1660.10">
    <property type="match status" value="1"/>
</dbReference>
<gene>
    <name evidence="3" type="ORF">H7C18_11275</name>
</gene>
<feature type="domain" description="HTH merR-type" evidence="2">
    <location>
        <begin position="4"/>
        <end position="73"/>
    </location>
</feature>
<dbReference type="PANTHER" id="PTHR30204:SF98">
    <property type="entry name" value="HTH-TYPE TRANSCRIPTIONAL REGULATOR ADHR"/>
    <property type="match status" value="1"/>
</dbReference>
<dbReference type="PROSITE" id="PS50937">
    <property type="entry name" value="HTH_MERR_2"/>
    <property type="match status" value="1"/>
</dbReference>
<reference evidence="3 4" key="1">
    <citation type="submission" date="2020-08" db="EMBL/GenBank/DDBJ databases">
        <title>Cohnella phylogeny.</title>
        <authorList>
            <person name="Dunlap C."/>
        </authorList>
    </citation>
    <scope>NUCLEOTIDE SEQUENCE [LARGE SCALE GENOMIC DNA]</scope>
    <source>
        <strain evidence="3 4">CBP 2801</strain>
    </source>
</reference>
<keyword evidence="1" id="KW-0238">DNA-binding</keyword>
<dbReference type="EMBL" id="JACJVO010000012">
    <property type="protein sequence ID" value="MBB6731489.1"/>
    <property type="molecule type" value="Genomic_DNA"/>
</dbReference>
<accession>A0A7X0SMC3</accession>
<keyword evidence="4" id="KW-1185">Reference proteome</keyword>
<name>A0A7X0SMC3_9BACL</name>
<organism evidence="3 4">
    <name type="scientific">Cohnella zeiphila</name>
    <dbReference type="NCBI Taxonomy" id="2761120"/>
    <lineage>
        <taxon>Bacteria</taxon>
        <taxon>Bacillati</taxon>
        <taxon>Bacillota</taxon>
        <taxon>Bacilli</taxon>
        <taxon>Bacillales</taxon>
        <taxon>Paenibacillaceae</taxon>
        <taxon>Cohnella</taxon>
    </lineage>
</organism>
<dbReference type="PANTHER" id="PTHR30204">
    <property type="entry name" value="REDOX-CYCLING DRUG-SENSING TRANSCRIPTIONAL ACTIVATOR SOXR"/>
    <property type="match status" value="1"/>
</dbReference>
<dbReference type="InterPro" id="IPR009061">
    <property type="entry name" value="DNA-bd_dom_put_sf"/>
</dbReference>
<sequence length="128" mass="15301">MENTFSSKQVSEETGLNIPTLRYYEQIGLIDGVARDENGYRRYSESDIAWFEIIKYFRAMGMPIREMQQFLELHRHENSTTAVRREFMESYRGKVIDQMKELEKTLGKIDHKIELFKNLEALEKRRSD</sequence>
<dbReference type="RefSeq" id="WP_185129159.1">
    <property type="nucleotide sequence ID" value="NZ_JACJVO010000012.1"/>
</dbReference>
<dbReference type="AlphaFoldDB" id="A0A7X0SMC3"/>
<dbReference type="CDD" id="cd01109">
    <property type="entry name" value="HTH_YyaN"/>
    <property type="match status" value="1"/>
</dbReference>